<dbReference type="AlphaFoldDB" id="A0A2H0N7B3"/>
<name>A0A2H0N7B3_9BACT</name>
<dbReference type="EMBL" id="PCWO01000036">
    <property type="protein sequence ID" value="PIR04789.1"/>
    <property type="molecule type" value="Genomic_DNA"/>
</dbReference>
<organism evidence="1 2">
    <name type="scientific">Candidatus Liptonbacteria bacterium CG11_big_fil_rev_8_21_14_0_20_35_14</name>
    <dbReference type="NCBI Taxonomy" id="1974634"/>
    <lineage>
        <taxon>Bacteria</taxon>
        <taxon>Candidatus Liptoniibacteriota</taxon>
    </lineage>
</organism>
<protein>
    <submittedName>
        <fullName evidence="1">Uncharacterized protein</fullName>
    </submittedName>
</protein>
<gene>
    <name evidence="1" type="ORF">COV57_02515</name>
</gene>
<evidence type="ECO:0000313" key="2">
    <source>
        <dbReference type="Proteomes" id="UP000229893"/>
    </source>
</evidence>
<comment type="caution">
    <text evidence="1">The sequence shown here is derived from an EMBL/GenBank/DDBJ whole genome shotgun (WGS) entry which is preliminary data.</text>
</comment>
<proteinExistence type="predicted"/>
<sequence>MTISNLCQSILANDSSMWNKIVIGRFYNTIGHGEWYYFSTEKIVIETELVDVKYNGVVFYEVDMEFKDFYQSELQDLNGHGHIKIIDDTEFRASSFNDIFVNYLRSTFSLLNDNCTPSDSFFARELLEISRAFRP</sequence>
<reference evidence="1 2" key="1">
    <citation type="submission" date="2017-09" db="EMBL/GenBank/DDBJ databases">
        <title>Depth-based differentiation of microbial function through sediment-hosted aquifers and enrichment of novel symbionts in the deep terrestrial subsurface.</title>
        <authorList>
            <person name="Probst A.J."/>
            <person name="Ladd B."/>
            <person name="Jarett J.K."/>
            <person name="Geller-Mcgrath D.E."/>
            <person name="Sieber C.M."/>
            <person name="Emerson J.B."/>
            <person name="Anantharaman K."/>
            <person name="Thomas B.C."/>
            <person name="Malmstrom R."/>
            <person name="Stieglmeier M."/>
            <person name="Klingl A."/>
            <person name="Woyke T."/>
            <person name="Ryan C.M."/>
            <person name="Banfield J.F."/>
        </authorList>
    </citation>
    <scope>NUCLEOTIDE SEQUENCE [LARGE SCALE GENOMIC DNA]</scope>
    <source>
        <strain evidence="1">CG11_big_fil_rev_8_21_14_0_20_35_14</strain>
    </source>
</reference>
<dbReference type="Proteomes" id="UP000229893">
    <property type="component" value="Unassembled WGS sequence"/>
</dbReference>
<accession>A0A2H0N7B3</accession>
<evidence type="ECO:0000313" key="1">
    <source>
        <dbReference type="EMBL" id="PIR04789.1"/>
    </source>
</evidence>